<name>A0A9P8QFS8_WICPI</name>
<reference evidence="1" key="2">
    <citation type="submission" date="2021-01" db="EMBL/GenBank/DDBJ databases">
        <authorList>
            <person name="Schikora-Tamarit M.A."/>
        </authorList>
    </citation>
    <scope>NUCLEOTIDE SEQUENCE</scope>
    <source>
        <strain evidence="1">CBS2887</strain>
    </source>
</reference>
<evidence type="ECO:0000313" key="2">
    <source>
        <dbReference type="Proteomes" id="UP000774326"/>
    </source>
</evidence>
<gene>
    <name evidence="1" type="ORF">WICPIJ_000836</name>
</gene>
<proteinExistence type="predicted"/>
<dbReference type="Proteomes" id="UP000774326">
    <property type="component" value="Unassembled WGS sequence"/>
</dbReference>
<protein>
    <submittedName>
        <fullName evidence="1">Uncharacterized protein</fullName>
    </submittedName>
</protein>
<reference evidence="1" key="1">
    <citation type="journal article" date="2021" name="Open Biol.">
        <title>Shared evolutionary footprints suggest mitochondrial oxidative damage underlies multiple complex I losses in fungi.</title>
        <authorList>
            <person name="Schikora-Tamarit M.A."/>
            <person name="Marcet-Houben M."/>
            <person name="Nosek J."/>
            <person name="Gabaldon T."/>
        </authorList>
    </citation>
    <scope>NUCLEOTIDE SEQUENCE</scope>
    <source>
        <strain evidence="1">CBS2887</strain>
    </source>
</reference>
<sequence>MSGVSVCASSLINGENFLNLKLDFLFLDSTTMLLVSMIFSRNFTFFSNMTVYSSFSGAFTEYFRGCTHSTPALIHVVQLVAFLEPCAGESLEILWGFPKPLITEEDDKDAVTAVGVLEGVDRGVEDDDSLMFKLQLYVIIVETSEFDQTLFRL</sequence>
<dbReference type="AlphaFoldDB" id="A0A9P8QFS8"/>
<keyword evidence="2" id="KW-1185">Reference proteome</keyword>
<evidence type="ECO:0000313" key="1">
    <source>
        <dbReference type="EMBL" id="KAH3688194.1"/>
    </source>
</evidence>
<accession>A0A9P8QFS8</accession>
<dbReference type="EMBL" id="JAEUBG010000470">
    <property type="protein sequence ID" value="KAH3688194.1"/>
    <property type="molecule type" value="Genomic_DNA"/>
</dbReference>
<comment type="caution">
    <text evidence="1">The sequence shown here is derived from an EMBL/GenBank/DDBJ whole genome shotgun (WGS) entry which is preliminary data.</text>
</comment>
<organism evidence="1 2">
    <name type="scientific">Wickerhamomyces pijperi</name>
    <name type="common">Yeast</name>
    <name type="synonym">Pichia pijperi</name>
    <dbReference type="NCBI Taxonomy" id="599730"/>
    <lineage>
        <taxon>Eukaryota</taxon>
        <taxon>Fungi</taxon>
        <taxon>Dikarya</taxon>
        <taxon>Ascomycota</taxon>
        <taxon>Saccharomycotina</taxon>
        <taxon>Saccharomycetes</taxon>
        <taxon>Phaffomycetales</taxon>
        <taxon>Wickerhamomycetaceae</taxon>
        <taxon>Wickerhamomyces</taxon>
    </lineage>
</organism>